<dbReference type="EMBL" id="JAFEMO010000031">
    <property type="protein sequence ID" value="KAH7531131.1"/>
    <property type="molecule type" value="Genomic_DNA"/>
</dbReference>
<gene>
    <name evidence="1" type="ORF">JRO89_XSUnG0016400</name>
</gene>
<evidence type="ECO:0000313" key="1">
    <source>
        <dbReference type="EMBL" id="KAH7531131.1"/>
    </source>
</evidence>
<keyword evidence="2" id="KW-1185">Reference proteome</keyword>
<evidence type="ECO:0008006" key="3">
    <source>
        <dbReference type="Google" id="ProtNLM"/>
    </source>
</evidence>
<name>A0ABQ8H095_9ROSI</name>
<evidence type="ECO:0000313" key="2">
    <source>
        <dbReference type="Proteomes" id="UP000827721"/>
    </source>
</evidence>
<proteinExistence type="predicted"/>
<reference evidence="1 2" key="1">
    <citation type="submission" date="2021-02" db="EMBL/GenBank/DDBJ databases">
        <title>Plant Genome Project.</title>
        <authorList>
            <person name="Zhang R.-G."/>
        </authorList>
    </citation>
    <scope>NUCLEOTIDE SEQUENCE [LARGE SCALE GENOMIC DNA]</scope>
    <source>
        <tissue evidence="1">Leaves</tissue>
    </source>
</reference>
<sequence>MMPRRSSKVTVALCEGDLNDILEDSEKMGGPLKPQYLINQFRKVVDLVALKTWGTLDLLLLGSHRDDIEAILAVVKLSLSASLSASLDRSFEVAEIKKVVFFSLHRPSSSVSGQVENWWNFLWKSKIPTRVNLLNVKFIGCQVEFGIAYPYNYTLTTLWADVYMFVHSTIPDPSESFKVKVRLPWNGEYKLIKNNNELKEVFNMFNARDIETLRMDMELLPLTSLTPVESGEPEPPVETSLLSNNGGSSMKIYPQEFKFISSDEEMFSIEDDEDYTPCDDSVRENISFLVGFCVAIYRWQFVHGFFGSLGNVWIG</sequence>
<accession>A0ABQ8H095</accession>
<protein>
    <recommendedName>
        <fullName evidence="3">F-box protein</fullName>
    </recommendedName>
</protein>
<organism evidence="1 2">
    <name type="scientific">Xanthoceras sorbifolium</name>
    <dbReference type="NCBI Taxonomy" id="99658"/>
    <lineage>
        <taxon>Eukaryota</taxon>
        <taxon>Viridiplantae</taxon>
        <taxon>Streptophyta</taxon>
        <taxon>Embryophyta</taxon>
        <taxon>Tracheophyta</taxon>
        <taxon>Spermatophyta</taxon>
        <taxon>Magnoliopsida</taxon>
        <taxon>eudicotyledons</taxon>
        <taxon>Gunneridae</taxon>
        <taxon>Pentapetalae</taxon>
        <taxon>rosids</taxon>
        <taxon>malvids</taxon>
        <taxon>Sapindales</taxon>
        <taxon>Sapindaceae</taxon>
        <taxon>Xanthoceroideae</taxon>
        <taxon>Xanthoceras</taxon>
    </lineage>
</organism>
<dbReference type="Proteomes" id="UP000827721">
    <property type="component" value="Unassembled WGS sequence"/>
</dbReference>
<comment type="caution">
    <text evidence="1">The sequence shown here is derived from an EMBL/GenBank/DDBJ whole genome shotgun (WGS) entry which is preliminary data.</text>
</comment>